<reference evidence="3 4" key="1">
    <citation type="submission" date="2020-08" db="EMBL/GenBank/DDBJ databases">
        <title>Genomic Encyclopedia of Type Strains, Phase IV (KMG-V): Genome sequencing to study the core and pangenomes of soil and plant-associated prokaryotes.</title>
        <authorList>
            <person name="Whitman W."/>
        </authorList>
    </citation>
    <scope>NUCLEOTIDE SEQUENCE [LARGE SCALE GENOMIC DNA]</scope>
    <source>
        <strain evidence="3 4">SEMIA 4060</strain>
    </source>
</reference>
<sequence>MTNKTSKPATKSEPGSTMAEPKLLSGGNPQIAKGYGDEPVQAYIAAMPGWKSEVGRKLDGLIKQTVPNVRKAVKWNSPLYGIEDDGWFLGIHCFAKYIKIAFFRGASLQPIPPGESKAEDTRYLNIREGDIIDETQFVTWVRQASELPGERM</sequence>
<dbReference type="Proteomes" id="UP000565576">
    <property type="component" value="Unassembled WGS sequence"/>
</dbReference>
<dbReference type="SUPFAM" id="SSF159888">
    <property type="entry name" value="YdhG-like"/>
    <property type="match status" value="1"/>
</dbReference>
<protein>
    <recommendedName>
        <fullName evidence="2">YdhG-like domain-containing protein</fullName>
    </recommendedName>
</protein>
<dbReference type="EMBL" id="JACHBG010000006">
    <property type="protein sequence ID" value="MBB6485723.1"/>
    <property type="molecule type" value="Genomic_DNA"/>
</dbReference>
<feature type="domain" description="YdhG-like" evidence="2">
    <location>
        <begin position="53"/>
        <end position="144"/>
    </location>
</feature>
<dbReference type="RefSeq" id="WP_184705058.1">
    <property type="nucleotide sequence ID" value="NZ_JACHBG010000006.1"/>
</dbReference>
<dbReference type="Gene3D" id="3.90.1150.200">
    <property type="match status" value="1"/>
</dbReference>
<feature type="region of interest" description="Disordered" evidence="1">
    <location>
        <begin position="1"/>
        <end position="31"/>
    </location>
</feature>
<feature type="compositionally biased region" description="Polar residues" evidence="1">
    <location>
        <begin position="1"/>
        <end position="15"/>
    </location>
</feature>
<evidence type="ECO:0000313" key="3">
    <source>
        <dbReference type="EMBL" id="MBB6485723.1"/>
    </source>
</evidence>
<gene>
    <name evidence="3" type="ORF">GGD46_003017</name>
</gene>
<proteinExistence type="predicted"/>
<comment type="caution">
    <text evidence="3">The sequence shown here is derived from an EMBL/GenBank/DDBJ whole genome shotgun (WGS) entry which is preliminary data.</text>
</comment>
<dbReference type="InterPro" id="IPR014922">
    <property type="entry name" value="YdhG-like"/>
</dbReference>
<organism evidence="3 4">
    <name type="scientific">Rhizobium lusitanum</name>
    <dbReference type="NCBI Taxonomy" id="293958"/>
    <lineage>
        <taxon>Bacteria</taxon>
        <taxon>Pseudomonadati</taxon>
        <taxon>Pseudomonadota</taxon>
        <taxon>Alphaproteobacteria</taxon>
        <taxon>Hyphomicrobiales</taxon>
        <taxon>Rhizobiaceae</taxon>
        <taxon>Rhizobium/Agrobacterium group</taxon>
        <taxon>Rhizobium</taxon>
    </lineage>
</organism>
<evidence type="ECO:0000256" key="1">
    <source>
        <dbReference type="SAM" id="MobiDB-lite"/>
    </source>
</evidence>
<dbReference type="Pfam" id="PF08818">
    <property type="entry name" value="DUF1801"/>
    <property type="match status" value="1"/>
</dbReference>
<accession>A0A7X0ME78</accession>
<evidence type="ECO:0000259" key="2">
    <source>
        <dbReference type="Pfam" id="PF08818"/>
    </source>
</evidence>
<dbReference type="AlphaFoldDB" id="A0A7X0ME78"/>
<evidence type="ECO:0000313" key="4">
    <source>
        <dbReference type="Proteomes" id="UP000565576"/>
    </source>
</evidence>
<name>A0A7X0ME78_9HYPH</name>